<evidence type="ECO:0000313" key="2">
    <source>
        <dbReference type="EMBL" id="QHU19817.1"/>
    </source>
</evidence>
<keyword evidence="1" id="KW-0812">Transmembrane</keyword>
<proteinExistence type="predicted"/>
<keyword evidence="1" id="KW-1133">Transmembrane helix</keyword>
<accession>A0A6C0KT02</accession>
<evidence type="ECO:0008006" key="3">
    <source>
        <dbReference type="Google" id="ProtNLM"/>
    </source>
</evidence>
<name>A0A6C0KT02_9ZZZZ</name>
<keyword evidence="1" id="KW-0472">Membrane</keyword>
<dbReference type="EMBL" id="MN740956">
    <property type="protein sequence ID" value="QHU19817.1"/>
    <property type="molecule type" value="Genomic_DNA"/>
</dbReference>
<dbReference type="AlphaFoldDB" id="A0A6C0KT02"/>
<organism evidence="2">
    <name type="scientific">viral metagenome</name>
    <dbReference type="NCBI Taxonomy" id="1070528"/>
    <lineage>
        <taxon>unclassified sequences</taxon>
        <taxon>metagenomes</taxon>
        <taxon>organismal metagenomes</taxon>
    </lineage>
</organism>
<evidence type="ECO:0000256" key="1">
    <source>
        <dbReference type="SAM" id="Phobius"/>
    </source>
</evidence>
<sequence length="381" mass="45285">MYLYHWASCIYIILRYNKEVKSHLDLKNYIYRPSFISKLVLINLIHYRFVFLYAPLVACIFNSPLLFALTSTLNNLNYWCIARNHDQFLHLHFVWILNISDFDLRLRCMVFAVAINYFSPGLSKIRHGGIKWVHPKTFKLFLRTFNGFIPTTWIAKYDSLCSLMALGGLAIELICAPLMLVNINYVPYVVPLLLVFHIGIDLTMNMEFYLNSMGLIFLMQQYYLSNDLSNDLSNYSSLIQLTLALLYSLTMRDNWPFNSIEIFAFNYEQCITIKNRQTHYYIEVKRNHILHKQYFILEYFFEVYTSLDSEFYDLFPELVDKSLPFDSIKTYIKLRTWFKMRDPFIDYINGKSIKLCYDERSVNSNTNTLENIYGNDSLWNL</sequence>
<protein>
    <recommendedName>
        <fullName evidence="3">HTTM domain-containing protein</fullName>
    </recommendedName>
</protein>
<reference evidence="2" key="1">
    <citation type="journal article" date="2020" name="Nature">
        <title>Giant virus diversity and host interactions through global metagenomics.</title>
        <authorList>
            <person name="Schulz F."/>
            <person name="Roux S."/>
            <person name="Paez-Espino D."/>
            <person name="Jungbluth S."/>
            <person name="Walsh D.A."/>
            <person name="Denef V.J."/>
            <person name="McMahon K.D."/>
            <person name="Konstantinidis K.T."/>
            <person name="Eloe-Fadrosh E.A."/>
            <person name="Kyrpides N.C."/>
            <person name="Woyke T."/>
        </authorList>
    </citation>
    <scope>NUCLEOTIDE SEQUENCE</scope>
    <source>
        <strain evidence="2">GVMAG-S-3300013014-113</strain>
    </source>
</reference>
<feature type="transmembrane region" description="Helical" evidence="1">
    <location>
        <begin position="50"/>
        <end position="73"/>
    </location>
</feature>
<feature type="transmembrane region" description="Helical" evidence="1">
    <location>
        <begin position="163"/>
        <end position="196"/>
    </location>
</feature>